<dbReference type="GO" id="GO:0005615">
    <property type="term" value="C:extracellular space"/>
    <property type="evidence" value="ECO:0007669"/>
    <property type="project" value="TreeGrafter"/>
</dbReference>
<dbReference type="Proteomes" id="UP000092444">
    <property type="component" value="Unassembled WGS sequence"/>
</dbReference>
<proteinExistence type="inferred from homology"/>
<comment type="cofactor">
    <cofactor evidence="1">
        <name>Zn(2+)</name>
        <dbReference type="ChEBI" id="CHEBI:29105"/>
    </cofactor>
</comment>
<dbReference type="EnsemblMetazoa" id="GMOY009166-RA">
    <property type="protein sequence ID" value="GMOY009166-PA"/>
    <property type="gene ID" value="GMOY009166"/>
</dbReference>
<dbReference type="SMART" id="SM00631">
    <property type="entry name" value="Zn_pept"/>
    <property type="match status" value="1"/>
</dbReference>
<dbReference type="GO" id="GO:0008270">
    <property type="term" value="F:zinc ion binding"/>
    <property type="evidence" value="ECO:0007669"/>
    <property type="project" value="InterPro"/>
</dbReference>
<keyword evidence="5" id="KW-0479">Metal-binding</keyword>
<evidence type="ECO:0000256" key="9">
    <source>
        <dbReference type="ARBA" id="ARBA00023049"/>
    </source>
</evidence>
<reference evidence="12" key="1">
    <citation type="submission" date="2020-05" db="UniProtKB">
        <authorList>
            <consortium name="EnsemblMetazoa"/>
        </authorList>
    </citation>
    <scope>IDENTIFICATION</scope>
    <source>
        <strain evidence="12">Yale</strain>
    </source>
</reference>
<sequence length="336" mass="39113">MQSFDYEQRNVKECEKKKNKNSKKYRPIDWSFYPTLDEIYNWLDLIIRKWPNIVTGFNIGYSYEGRLIRGVRLSFKPEKKAIFIESNIHAREWITSAACTYLIFELLFSRDYEVRRMANRLDWWIVPVLNVDGFVYSHEKERLWRKSRRPISDCGCIGVDLNRNFEYLWGQILGIKHDPCSDQYGGTHPLSEPEVEQLTKFINSNIPEGSIKIYIALHSAAQAILLPWTHTRELPVDYDRLMYVAKAFADAVFSRFYTKYRYGTSANILKCEEYYGTSKDWAYAVKAIPIAFTIELPGGGRKAPFELPKGAILRVCLELLDGLVGMIDAIKTLEII</sequence>
<dbReference type="SUPFAM" id="SSF53187">
    <property type="entry name" value="Zn-dependent exopeptidases"/>
    <property type="match status" value="1"/>
</dbReference>
<keyword evidence="9" id="KW-0482">Metalloprotease</keyword>
<keyword evidence="4" id="KW-0645">Protease</keyword>
<dbReference type="VEuPathDB" id="VectorBase:GMOY009166"/>
<evidence type="ECO:0000256" key="2">
    <source>
        <dbReference type="ARBA" id="ARBA00005988"/>
    </source>
</evidence>
<evidence type="ECO:0000256" key="1">
    <source>
        <dbReference type="ARBA" id="ARBA00001947"/>
    </source>
</evidence>
<evidence type="ECO:0000256" key="4">
    <source>
        <dbReference type="ARBA" id="ARBA00022670"/>
    </source>
</evidence>
<dbReference type="EMBL" id="CCAG010003792">
    <property type="status" value="NOT_ANNOTATED_CDS"/>
    <property type="molecule type" value="Genomic_DNA"/>
</dbReference>
<dbReference type="AlphaFoldDB" id="A0A1B0G773"/>
<keyword evidence="13" id="KW-1185">Reference proteome</keyword>
<evidence type="ECO:0000256" key="8">
    <source>
        <dbReference type="ARBA" id="ARBA00022833"/>
    </source>
</evidence>
<evidence type="ECO:0000256" key="7">
    <source>
        <dbReference type="ARBA" id="ARBA00022801"/>
    </source>
</evidence>
<dbReference type="Pfam" id="PF00246">
    <property type="entry name" value="Peptidase_M14"/>
    <property type="match status" value="1"/>
</dbReference>
<dbReference type="InterPro" id="IPR000834">
    <property type="entry name" value="Peptidase_M14"/>
</dbReference>
<keyword evidence="6" id="KW-0732">Signal</keyword>
<accession>A0A1B0G773</accession>
<keyword evidence="7" id="KW-0378">Hydrolase</keyword>
<dbReference type="PhylomeDB" id="A0A1B0G773"/>
<comment type="similarity">
    <text evidence="2 10">Belongs to the peptidase M14 family.</text>
</comment>
<dbReference type="Gene3D" id="3.40.630.10">
    <property type="entry name" value="Zn peptidases"/>
    <property type="match status" value="1"/>
</dbReference>
<dbReference type="PANTHER" id="PTHR11705:SF123">
    <property type="entry name" value="PEPTIDASE M14 CARBOXYPEPTIDASE A DOMAIN-CONTAINING PROTEIN-RELATED"/>
    <property type="match status" value="1"/>
</dbReference>
<feature type="domain" description="Peptidase M14" evidence="11">
    <location>
        <begin position="32"/>
        <end position="330"/>
    </location>
</feature>
<dbReference type="PRINTS" id="PR00765">
    <property type="entry name" value="CRBOXYPTASEA"/>
</dbReference>
<dbReference type="PROSITE" id="PS52035">
    <property type="entry name" value="PEPTIDASE_M14"/>
    <property type="match status" value="1"/>
</dbReference>
<dbReference type="PROSITE" id="PS00132">
    <property type="entry name" value="CARBOXYPEPT_ZN_1"/>
    <property type="match status" value="1"/>
</dbReference>
<keyword evidence="8" id="KW-0862">Zinc</keyword>
<evidence type="ECO:0000256" key="3">
    <source>
        <dbReference type="ARBA" id="ARBA00022645"/>
    </source>
</evidence>
<keyword evidence="3" id="KW-0121">Carboxypeptidase</keyword>
<dbReference type="GO" id="GO:0006508">
    <property type="term" value="P:proteolysis"/>
    <property type="evidence" value="ECO:0007669"/>
    <property type="project" value="UniProtKB-KW"/>
</dbReference>
<evidence type="ECO:0000313" key="12">
    <source>
        <dbReference type="EnsemblMetazoa" id="GMOY009166-PA"/>
    </source>
</evidence>
<dbReference type="InterPro" id="IPR057246">
    <property type="entry name" value="CARBOXYPEPT_ZN_1"/>
</dbReference>
<feature type="active site" description="Proton donor/acceptor" evidence="10">
    <location>
        <position position="295"/>
    </location>
</feature>
<evidence type="ECO:0000256" key="6">
    <source>
        <dbReference type="ARBA" id="ARBA00022729"/>
    </source>
</evidence>
<organism evidence="12 13">
    <name type="scientific">Glossina morsitans morsitans</name>
    <name type="common">Savannah tsetse fly</name>
    <dbReference type="NCBI Taxonomy" id="37546"/>
    <lineage>
        <taxon>Eukaryota</taxon>
        <taxon>Metazoa</taxon>
        <taxon>Ecdysozoa</taxon>
        <taxon>Arthropoda</taxon>
        <taxon>Hexapoda</taxon>
        <taxon>Insecta</taxon>
        <taxon>Pterygota</taxon>
        <taxon>Neoptera</taxon>
        <taxon>Endopterygota</taxon>
        <taxon>Diptera</taxon>
        <taxon>Brachycera</taxon>
        <taxon>Muscomorpha</taxon>
        <taxon>Hippoboscoidea</taxon>
        <taxon>Glossinidae</taxon>
        <taxon>Glossina</taxon>
    </lineage>
</organism>
<dbReference type="GO" id="GO:0004181">
    <property type="term" value="F:metallocarboxypeptidase activity"/>
    <property type="evidence" value="ECO:0007669"/>
    <property type="project" value="InterPro"/>
</dbReference>
<evidence type="ECO:0000259" key="11">
    <source>
        <dbReference type="PROSITE" id="PS52035"/>
    </source>
</evidence>
<evidence type="ECO:0000313" key="13">
    <source>
        <dbReference type="Proteomes" id="UP000092444"/>
    </source>
</evidence>
<dbReference type="PANTHER" id="PTHR11705">
    <property type="entry name" value="PROTEASE FAMILY M14 CARBOXYPEPTIDASE A,B"/>
    <property type="match status" value="1"/>
</dbReference>
<dbReference type="FunFam" id="3.40.630.10:FF:000084">
    <property type="entry name" value="Carboxypeptidase B2"/>
    <property type="match status" value="1"/>
</dbReference>
<protein>
    <recommendedName>
        <fullName evidence="11">Peptidase M14 domain-containing protein</fullName>
    </recommendedName>
</protein>
<evidence type="ECO:0000256" key="5">
    <source>
        <dbReference type="ARBA" id="ARBA00022723"/>
    </source>
</evidence>
<name>A0A1B0G773_GLOMM</name>
<evidence type="ECO:0000256" key="10">
    <source>
        <dbReference type="PROSITE-ProRule" id="PRU01379"/>
    </source>
</evidence>